<keyword evidence="7" id="KW-0408">Iron</keyword>
<dbReference type="GO" id="GO:0015344">
    <property type="term" value="F:siderophore uptake transmembrane transporter activity"/>
    <property type="evidence" value="ECO:0007669"/>
    <property type="project" value="TreeGrafter"/>
</dbReference>
<dbReference type="Gene3D" id="2.40.170.20">
    <property type="entry name" value="TonB-dependent receptor, beta-barrel domain"/>
    <property type="match status" value="1"/>
</dbReference>
<comment type="similarity">
    <text evidence="12 13">Belongs to the TonB-dependent receptor family.</text>
</comment>
<dbReference type="STRING" id="1586267.GCA_001418685_00085"/>
<dbReference type="InterPro" id="IPR012910">
    <property type="entry name" value="Plug_dom"/>
</dbReference>
<dbReference type="Gene3D" id="2.60.40.1120">
    <property type="entry name" value="Carboxypeptidase-like, regulatory domain"/>
    <property type="match status" value="1"/>
</dbReference>
<evidence type="ECO:0000256" key="2">
    <source>
        <dbReference type="ARBA" id="ARBA00022448"/>
    </source>
</evidence>
<dbReference type="PANTHER" id="PTHR32552:SF68">
    <property type="entry name" value="FERRICHROME OUTER MEMBRANE TRANSPORTER_PHAGE RECEPTOR"/>
    <property type="match status" value="1"/>
</dbReference>
<evidence type="ECO:0000259" key="15">
    <source>
        <dbReference type="Pfam" id="PF07715"/>
    </source>
</evidence>
<evidence type="ECO:0000256" key="10">
    <source>
        <dbReference type="ARBA" id="ARBA00023136"/>
    </source>
</evidence>
<dbReference type="InterPro" id="IPR037066">
    <property type="entry name" value="Plug_dom_sf"/>
</dbReference>
<keyword evidence="8" id="KW-0406">Ion transport</keyword>
<evidence type="ECO:0000256" key="11">
    <source>
        <dbReference type="ARBA" id="ARBA00023237"/>
    </source>
</evidence>
<evidence type="ECO:0000256" key="4">
    <source>
        <dbReference type="ARBA" id="ARBA00022496"/>
    </source>
</evidence>
<evidence type="ECO:0000256" key="1">
    <source>
        <dbReference type="ARBA" id="ARBA00004571"/>
    </source>
</evidence>
<protein>
    <submittedName>
        <fullName evidence="16">Iron complex outermembrane recepter protein</fullName>
    </submittedName>
</protein>
<dbReference type="SUPFAM" id="SSF56935">
    <property type="entry name" value="Porins"/>
    <property type="match status" value="1"/>
</dbReference>
<accession>A0A0X3AM11</accession>
<evidence type="ECO:0000256" key="7">
    <source>
        <dbReference type="ARBA" id="ARBA00023004"/>
    </source>
</evidence>
<dbReference type="AlphaFoldDB" id="A0A0X3AM11"/>
<keyword evidence="4" id="KW-0410">Iron transport</keyword>
<dbReference type="EMBL" id="FCOR01000001">
    <property type="protein sequence ID" value="CVK15273.1"/>
    <property type="molecule type" value="Genomic_DNA"/>
</dbReference>
<evidence type="ECO:0000256" key="6">
    <source>
        <dbReference type="ARBA" id="ARBA00022729"/>
    </source>
</evidence>
<dbReference type="InterPro" id="IPR000531">
    <property type="entry name" value="Beta-barrel_TonB"/>
</dbReference>
<feature type="domain" description="TonB-dependent receptor-like beta-barrel" evidence="14">
    <location>
        <begin position="327"/>
        <end position="813"/>
    </location>
</feature>
<dbReference type="Gene3D" id="2.170.130.10">
    <property type="entry name" value="TonB-dependent receptor, plug domain"/>
    <property type="match status" value="1"/>
</dbReference>
<evidence type="ECO:0000256" key="12">
    <source>
        <dbReference type="PROSITE-ProRule" id="PRU01360"/>
    </source>
</evidence>
<keyword evidence="3 12" id="KW-1134">Transmembrane beta strand</keyword>
<gene>
    <name evidence="16" type="ORF">Ga0061079_10185</name>
</gene>
<dbReference type="InterPro" id="IPR036942">
    <property type="entry name" value="Beta-barrel_TonB_sf"/>
</dbReference>
<dbReference type="SUPFAM" id="SSF49464">
    <property type="entry name" value="Carboxypeptidase regulatory domain-like"/>
    <property type="match status" value="1"/>
</dbReference>
<comment type="subcellular location">
    <subcellularLocation>
        <location evidence="1 12">Cell outer membrane</location>
        <topology evidence="1 12">Multi-pass membrane protein</topology>
    </subcellularLocation>
</comment>
<dbReference type="Pfam" id="PF07715">
    <property type="entry name" value="Plug"/>
    <property type="match status" value="1"/>
</dbReference>
<keyword evidence="10 12" id="KW-0472">Membrane</keyword>
<feature type="domain" description="TonB-dependent receptor plug" evidence="15">
    <location>
        <begin position="150"/>
        <end position="247"/>
    </location>
</feature>
<evidence type="ECO:0000256" key="5">
    <source>
        <dbReference type="ARBA" id="ARBA00022692"/>
    </source>
</evidence>
<name>A0A0X3AM11_9FLAO</name>
<dbReference type="PROSITE" id="PS52016">
    <property type="entry name" value="TONB_DEPENDENT_REC_3"/>
    <property type="match status" value="1"/>
</dbReference>
<evidence type="ECO:0000313" key="17">
    <source>
        <dbReference type="Proteomes" id="UP000182761"/>
    </source>
</evidence>
<evidence type="ECO:0000313" key="16">
    <source>
        <dbReference type="EMBL" id="CVK15273.1"/>
    </source>
</evidence>
<keyword evidence="11 12" id="KW-0998">Cell outer membrane</keyword>
<proteinExistence type="inferred from homology"/>
<evidence type="ECO:0000256" key="13">
    <source>
        <dbReference type="RuleBase" id="RU003357"/>
    </source>
</evidence>
<dbReference type="InterPro" id="IPR008969">
    <property type="entry name" value="CarboxyPept-like_regulatory"/>
</dbReference>
<keyword evidence="6" id="KW-0732">Signal</keyword>
<evidence type="ECO:0000256" key="3">
    <source>
        <dbReference type="ARBA" id="ARBA00022452"/>
    </source>
</evidence>
<keyword evidence="9 13" id="KW-0798">TonB box</keyword>
<evidence type="ECO:0000259" key="14">
    <source>
        <dbReference type="Pfam" id="PF00593"/>
    </source>
</evidence>
<dbReference type="GO" id="GO:0009279">
    <property type="term" value="C:cell outer membrane"/>
    <property type="evidence" value="ECO:0007669"/>
    <property type="project" value="UniProtKB-SubCell"/>
</dbReference>
<dbReference type="PANTHER" id="PTHR32552">
    <property type="entry name" value="FERRICHROME IRON RECEPTOR-RELATED"/>
    <property type="match status" value="1"/>
</dbReference>
<dbReference type="Proteomes" id="UP000182761">
    <property type="component" value="Unassembled WGS sequence"/>
</dbReference>
<organism evidence="16 17">
    <name type="scientific">Apibacter mensalis</name>
    <dbReference type="NCBI Taxonomy" id="1586267"/>
    <lineage>
        <taxon>Bacteria</taxon>
        <taxon>Pseudomonadati</taxon>
        <taxon>Bacteroidota</taxon>
        <taxon>Flavobacteriia</taxon>
        <taxon>Flavobacteriales</taxon>
        <taxon>Weeksellaceae</taxon>
        <taxon>Apibacter</taxon>
    </lineage>
</organism>
<keyword evidence="5 12" id="KW-0812">Transmembrane</keyword>
<reference evidence="16 17" key="1">
    <citation type="submission" date="2016-01" db="EMBL/GenBank/DDBJ databases">
        <authorList>
            <person name="McClelland M."/>
            <person name="Jain A."/>
            <person name="Saraogi P."/>
            <person name="Mendelson R."/>
            <person name="Westerman R."/>
            <person name="SanMiguel P."/>
            <person name="Csonka L."/>
        </authorList>
    </citation>
    <scope>NUCLEOTIDE SEQUENCE [LARGE SCALE GENOMIC DNA]</scope>
    <source>
        <strain evidence="16 17">R-53146</strain>
    </source>
</reference>
<sequence length="845" mass="94122">MHIICNWSKLKLYLPKNKNIMKKTYIVFVLLCLGQLLLAQNISGIKGYLFDVEGKPVKKAIIYIDGEKIFEINNQSGFFEISELSEGFHTLIVSSPKFNDYKESIILKPDEVKEINITLYGKGDIDDVTIYGTKQIHGLDMITRLPVAPRELPQNISVISSEIIDEQGALTITDAVRNVPGVNLFGTYGGASESMSIRGYRGTPVLKNGVQVDSDFRSASLLTDMQGVSNIQVLRGSAAITQGIGNGLGSPGGVINVVTKTPLFLTGGNVAIETGSWGLFRPTFDYQTVLDKKGTAAFRLNGAYQRADSYKPRVDNNRVYVNPSFEWRPDDKTTVTLELDYINNNITPDRGTVNSTDSDRNNLLDTTHKFYGWATDNKNTKTTTYSAKFIRKLNGVLSLRALYAASINNEESYGLGSLASPYTYVDEVTGKKVSDFTRRSRTLTWSEGEDKNKVIQIDLIGKNLYTGKIKHTFQTGFDYKINNTNNITHGKYRKDKYGKVIVDPKTGLPAIDRSINIDVINIFDKIPNVLPKGINKSSFDAIALTSSSESEVFGIMIQDAVEINEYIRANVGLRFSQDAKKPNVGAANEAWDPFIGIMVNPLKNISLFGNYATTTNLRSASNPTQDGGTIGSSVTNQFEVGVKSDWFNKKLDFNVTYYFIKNNDISYQIYENGVGTGFFTKAGDLRRNGVEIEANGHILENLQIILGYSYSDVQYKNSVAYVNGSRPMNAPYTTANGWVQYLFNKGTLKNLVLGVGIYYVGDRPINDYSSNLRTDGHGTTPGIKPFNMPDYTTVNAQLGYTYKQVGLKLFFNNIFDKIGYTSYYRGGFINQIDPRNYKLQLSYKF</sequence>
<evidence type="ECO:0000256" key="9">
    <source>
        <dbReference type="ARBA" id="ARBA00023077"/>
    </source>
</evidence>
<dbReference type="InterPro" id="IPR039426">
    <property type="entry name" value="TonB-dep_rcpt-like"/>
</dbReference>
<keyword evidence="2 12" id="KW-0813">Transport</keyword>
<dbReference type="Pfam" id="PF00593">
    <property type="entry name" value="TonB_dep_Rec_b-barrel"/>
    <property type="match status" value="1"/>
</dbReference>
<dbReference type="CDD" id="cd01347">
    <property type="entry name" value="ligand_gated_channel"/>
    <property type="match status" value="1"/>
</dbReference>
<keyword evidence="17" id="KW-1185">Reference proteome</keyword>
<evidence type="ECO:0000256" key="8">
    <source>
        <dbReference type="ARBA" id="ARBA00023065"/>
    </source>
</evidence>